<evidence type="ECO:0000313" key="3">
    <source>
        <dbReference type="Proteomes" id="UP000054477"/>
    </source>
</evidence>
<dbReference type="AlphaFoldDB" id="A0A0C9WR30"/>
<dbReference type="EMBL" id="KN838825">
    <property type="protein sequence ID" value="KIJ93775.1"/>
    <property type="molecule type" value="Genomic_DNA"/>
</dbReference>
<name>A0A0C9WR30_9AGAR</name>
<evidence type="ECO:0000313" key="2">
    <source>
        <dbReference type="EMBL" id="KIJ93775.1"/>
    </source>
</evidence>
<feature type="compositionally biased region" description="Acidic residues" evidence="1">
    <location>
        <begin position="234"/>
        <end position="250"/>
    </location>
</feature>
<protein>
    <submittedName>
        <fullName evidence="2">Uncharacterized protein</fullName>
    </submittedName>
</protein>
<sequence>MVQKTPGKLVTLEVEGRSSPVKRRAILKLIGTSLTYWHDLPRGLTNPPAWEGQLNSPHLALATKAFYENFSQPPNTYGESIIVRALRQMPGAPAEPPRYTFPLESIIFPCAIMRGEYHFQLQGWHDRCGPDPWEAQIFLNMETAIDGSPLALPSEASTLGHLFFYVGFIKNSLTPHYKELEQNLLDGLLTDLFESLASIDLDQPGLATPDINFFPLGPSDNFSLRNSPVAGDYSQDDGDDGKDEEGDTEGDGSKGEEGDSYED</sequence>
<dbReference type="Proteomes" id="UP000054477">
    <property type="component" value="Unassembled WGS sequence"/>
</dbReference>
<evidence type="ECO:0000256" key="1">
    <source>
        <dbReference type="SAM" id="MobiDB-lite"/>
    </source>
</evidence>
<keyword evidence="3" id="KW-1185">Reference proteome</keyword>
<proteinExistence type="predicted"/>
<organism evidence="2 3">
    <name type="scientific">Laccaria amethystina LaAM-08-1</name>
    <dbReference type="NCBI Taxonomy" id="1095629"/>
    <lineage>
        <taxon>Eukaryota</taxon>
        <taxon>Fungi</taxon>
        <taxon>Dikarya</taxon>
        <taxon>Basidiomycota</taxon>
        <taxon>Agaricomycotina</taxon>
        <taxon>Agaricomycetes</taxon>
        <taxon>Agaricomycetidae</taxon>
        <taxon>Agaricales</taxon>
        <taxon>Agaricineae</taxon>
        <taxon>Hydnangiaceae</taxon>
        <taxon>Laccaria</taxon>
    </lineage>
</organism>
<reference evidence="3" key="2">
    <citation type="submission" date="2015-01" db="EMBL/GenBank/DDBJ databases">
        <title>Evolutionary Origins and Diversification of the Mycorrhizal Mutualists.</title>
        <authorList>
            <consortium name="DOE Joint Genome Institute"/>
            <consortium name="Mycorrhizal Genomics Consortium"/>
            <person name="Kohler A."/>
            <person name="Kuo A."/>
            <person name="Nagy L.G."/>
            <person name="Floudas D."/>
            <person name="Copeland A."/>
            <person name="Barry K.W."/>
            <person name="Cichocki N."/>
            <person name="Veneault-Fourrey C."/>
            <person name="LaButti K."/>
            <person name="Lindquist E.A."/>
            <person name="Lipzen A."/>
            <person name="Lundell T."/>
            <person name="Morin E."/>
            <person name="Murat C."/>
            <person name="Riley R."/>
            <person name="Ohm R."/>
            <person name="Sun H."/>
            <person name="Tunlid A."/>
            <person name="Henrissat B."/>
            <person name="Grigoriev I.V."/>
            <person name="Hibbett D.S."/>
            <person name="Martin F."/>
        </authorList>
    </citation>
    <scope>NUCLEOTIDE SEQUENCE [LARGE SCALE GENOMIC DNA]</scope>
    <source>
        <strain evidence="3">LaAM-08-1</strain>
    </source>
</reference>
<accession>A0A0C9WR30</accession>
<feature type="region of interest" description="Disordered" evidence="1">
    <location>
        <begin position="224"/>
        <end position="263"/>
    </location>
</feature>
<gene>
    <name evidence="2" type="ORF">K443DRAFT_12612</name>
</gene>
<reference evidence="2 3" key="1">
    <citation type="submission" date="2014-04" db="EMBL/GenBank/DDBJ databases">
        <authorList>
            <consortium name="DOE Joint Genome Institute"/>
            <person name="Kuo A."/>
            <person name="Kohler A."/>
            <person name="Nagy L.G."/>
            <person name="Floudas D."/>
            <person name="Copeland A."/>
            <person name="Barry K.W."/>
            <person name="Cichocki N."/>
            <person name="Veneault-Fourrey C."/>
            <person name="LaButti K."/>
            <person name="Lindquist E.A."/>
            <person name="Lipzen A."/>
            <person name="Lundell T."/>
            <person name="Morin E."/>
            <person name="Murat C."/>
            <person name="Sun H."/>
            <person name="Tunlid A."/>
            <person name="Henrissat B."/>
            <person name="Grigoriev I.V."/>
            <person name="Hibbett D.S."/>
            <person name="Martin F."/>
            <person name="Nordberg H.P."/>
            <person name="Cantor M.N."/>
            <person name="Hua S.X."/>
        </authorList>
    </citation>
    <scope>NUCLEOTIDE SEQUENCE [LARGE SCALE GENOMIC DNA]</scope>
    <source>
        <strain evidence="2 3">LaAM-08-1</strain>
    </source>
</reference>
<dbReference type="HOGENOM" id="CLU_1057941_0_0_1"/>